<dbReference type="GO" id="GO:0071782">
    <property type="term" value="C:endoplasmic reticulum tubular network"/>
    <property type="evidence" value="ECO:0007669"/>
    <property type="project" value="TreeGrafter"/>
</dbReference>
<dbReference type="EMBL" id="BGPR01000032">
    <property type="protein sequence ID" value="GBL83302.1"/>
    <property type="molecule type" value="Genomic_DNA"/>
</dbReference>
<dbReference type="GO" id="GO:0005881">
    <property type="term" value="C:cytoplasmic microtubule"/>
    <property type="evidence" value="ECO:0007669"/>
    <property type="project" value="TreeGrafter"/>
</dbReference>
<feature type="compositionally biased region" description="Polar residues" evidence="2">
    <location>
        <begin position="212"/>
        <end position="226"/>
    </location>
</feature>
<protein>
    <recommendedName>
        <fullName evidence="1">Receptor expression-enhancing protein</fullName>
    </recommendedName>
</protein>
<feature type="region of interest" description="Disordered" evidence="2">
    <location>
        <begin position="171"/>
        <end position="229"/>
    </location>
</feature>
<keyword evidence="1" id="KW-0812">Transmembrane</keyword>
<comment type="subcellular location">
    <subcellularLocation>
        <location evidence="1">Membrane</location>
        <topology evidence="1">Multi-pass membrane protein</topology>
    </subcellularLocation>
</comment>
<sequence length="272" mass="30817">MASAIVSRLVILVFGTLYPAYASYKAVKTKNVKEYVKWMMYWIIFALFTSVETFADILVSFWLPFYYEMKILFVLWLLSPATRGSSVMYRRFVHPQLTKHEKEIDDYITKAREQGYNTVLQLGSKGLSYATAVVMQTALKGQETLVQHLRKSYSMSDLVEDVDGTSQHFATSASATNSLDETDSGSDERHKPLRHRWLSEGILSEDEKLPKGQTQALSSSQVAVTSRRSRIVKGIKGAQTKKVISKQSSYEEVSGYATLPRTSKSKTRRKPL</sequence>
<feature type="transmembrane region" description="Helical" evidence="1">
    <location>
        <begin position="38"/>
        <end position="63"/>
    </location>
</feature>
<evidence type="ECO:0000256" key="2">
    <source>
        <dbReference type="SAM" id="MobiDB-lite"/>
    </source>
</evidence>
<comment type="caution">
    <text evidence="3">The sequence shown here is derived from an EMBL/GenBank/DDBJ whole genome shotgun (WGS) entry which is preliminary data.</text>
</comment>
<accession>A0A4Y2ATF0</accession>
<evidence type="ECO:0000313" key="3">
    <source>
        <dbReference type="EMBL" id="GBL83302.1"/>
    </source>
</evidence>
<reference evidence="3 4" key="1">
    <citation type="journal article" date="2019" name="Sci. Rep.">
        <title>Orb-weaving spider Araneus ventricosus genome elucidates the spidroin gene catalogue.</title>
        <authorList>
            <person name="Kono N."/>
            <person name="Nakamura H."/>
            <person name="Ohtoshi R."/>
            <person name="Moran D.A.P."/>
            <person name="Shinohara A."/>
            <person name="Yoshida Y."/>
            <person name="Fujiwara M."/>
            <person name="Mori M."/>
            <person name="Tomita M."/>
            <person name="Arakawa K."/>
        </authorList>
    </citation>
    <scope>NUCLEOTIDE SEQUENCE [LARGE SCALE GENOMIC DNA]</scope>
</reference>
<evidence type="ECO:0000313" key="4">
    <source>
        <dbReference type="Proteomes" id="UP000499080"/>
    </source>
</evidence>
<keyword evidence="4" id="KW-1185">Reference proteome</keyword>
<comment type="similarity">
    <text evidence="1">Belongs to the DP1 family.</text>
</comment>
<keyword evidence="3" id="KW-0675">Receptor</keyword>
<feature type="compositionally biased region" description="Basic residues" evidence="2">
    <location>
        <begin position="263"/>
        <end position="272"/>
    </location>
</feature>
<gene>
    <name evidence="3" type="primary">Reep2</name>
    <name evidence="3" type="ORF">AVEN_110627_1</name>
</gene>
<keyword evidence="1" id="KW-1133">Transmembrane helix</keyword>
<dbReference type="GO" id="GO:0008017">
    <property type="term" value="F:microtubule binding"/>
    <property type="evidence" value="ECO:0007669"/>
    <property type="project" value="TreeGrafter"/>
</dbReference>
<comment type="caution">
    <text evidence="1">Lacks conserved residue(s) required for the propagation of feature annotation.</text>
</comment>
<dbReference type="Proteomes" id="UP000499080">
    <property type="component" value="Unassembled WGS sequence"/>
</dbReference>
<dbReference type="GO" id="GO:0071786">
    <property type="term" value="P:endoplasmic reticulum tubular network organization"/>
    <property type="evidence" value="ECO:0007669"/>
    <property type="project" value="TreeGrafter"/>
</dbReference>
<dbReference type="InterPro" id="IPR004345">
    <property type="entry name" value="TB2_DP1_HVA22"/>
</dbReference>
<proteinExistence type="inferred from homology"/>
<evidence type="ECO:0000256" key="1">
    <source>
        <dbReference type="RuleBase" id="RU362006"/>
    </source>
</evidence>
<keyword evidence="1" id="KW-0472">Membrane</keyword>
<dbReference type="AlphaFoldDB" id="A0A4Y2ATF0"/>
<dbReference type="PANTHER" id="PTHR12300:SF117">
    <property type="entry name" value="LP05237P-RELATED"/>
    <property type="match status" value="1"/>
</dbReference>
<name>A0A4Y2ATF0_ARAVE</name>
<dbReference type="GO" id="GO:0005789">
    <property type="term" value="C:endoplasmic reticulum membrane"/>
    <property type="evidence" value="ECO:0007669"/>
    <property type="project" value="TreeGrafter"/>
</dbReference>
<organism evidence="3 4">
    <name type="scientific">Araneus ventricosus</name>
    <name type="common">Orbweaver spider</name>
    <name type="synonym">Epeira ventricosa</name>
    <dbReference type="NCBI Taxonomy" id="182803"/>
    <lineage>
        <taxon>Eukaryota</taxon>
        <taxon>Metazoa</taxon>
        <taxon>Ecdysozoa</taxon>
        <taxon>Arthropoda</taxon>
        <taxon>Chelicerata</taxon>
        <taxon>Arachnida</taxon>
        <taxon>Araneae</taxon>
        <taxon>Araneomorphae</taxon>
        <taxon>Entelegynae</taxon>
        <taxon>Araneoidea</taxon>
        <taxon>Araneidae</taxon>
        <taxon>Araneus</taxon>
    </lineage>
</organism>
<dbReference type="Pfam" id="PF03134">
    <property type="entry name" value="TB2_DP1_HVA22"/>
    <property type="match status" value="1"/>
</dbReference>
<dbReference type="OrthoDB" id="10009287at2759"/>
<dbReference type="PANTHER" id="PTHR12300">
    <property type="entry name" value="HVA22-LIKE PROTEINS"/>
    <property type="match status" value="1"/>
</dbReference>
<feature type="region of interest" description="Disordered" evidence="2">
    <location>
        <begin position="243"/>
        <end position="272"/>
    </location>
</feature>